<dbReference type="InterPro" id="IPR000415">
    <property type="entry name" value="Nitroreductase-like"/>
</dbReference>
<proteinExistence type="predicted"/>
<dbReference type="eggNOG" id="COG0778">
    <property type="taxonomic scope" value="Bacteria"/>
</dbReference>
<dbReference type="Gene3D" id="3.40.109.10">
    <property type="entry name" value="NADH Oxidase"/>
    <property type="match status" value="1"/>
</dbReference>
<dbReference type="EMBL" id="ASJR01000006">
    <property type="protein sequence ID" value="ERP32194.1"/>
    <property type="molecule type" value="Genomic_DNA"/>
</dbReference>
<protein>
    <submittedName>
        <fullName evidence="2">Nitroreductase</fullName>
    </submittedName>
</protein>
<dbReference type="Proteomes" id="UP000017148">
    <property type="component" value="Unassembled WGS sequence"/>
</dbReference>
<organism evidence="2 3">
    <name type="scientific">Chitinivibrio alkaliphilus ACht1</name>
    <dbReference type="NCBI Taxonomy" id="1313304"/>
    <lineage>
        <taxon>Bacteria</taxon>
        <taxon>Pseudomonadati</taxon>
        <taxon>Fibrobacterota</taxon>
        <taxon>Chitinivibrionia</taxon>
        <taxon>Chitinivibrionales</taxon>
        <taxon>Chitinivibrionaceae</taxon>
        <taxon>Chitinivibrio</taxon>
    </lineage>
</organism>
<dbReference type="RefSeq" id="WP_022636425.1">
    <property type="nucleotide sequence ID" value="NZ_ASJR01000006.1"/>
</dbReference>
<dbReference type="OrthoDB" id="9801593at2"/>
<name>U7D6Q1_9BACT</name>
<evidence type="ECO:0000259" key="1">
    <source>
        <dbReference type="Pfam" id="PF00881"/>
    </source>
</evidence>
<comment type="caution">
    <text evidence="2">The sequence shown here is derived from an EMBL/GenBank/DDBJ whole genome shotgun (WGS) entry which is preliminary data.</text>
</comment>
<dbReference type="PANTHER" id="PTHR43745:SF2">
    <property type="entry name" value="NITROREDUCTASE MJ1384-RELATED"/>
    <property type="match status" value="1"/>
</dbReference>
<dbReference type="GO" id="GO:0016491">
    <property type="term" value="F:oxidoreductase activity"/>
    <property type="evidence" value="ECO:0007669"/>
    <property type="project" value="InterPro"/>
</dbReference>
<dbReference type="CDD" id="cd02142">
    <property type="entry name" value="McbC_SagB-like_oxidoreductase"/>
    <property type="match status" value="1"/>
</dbReference>
<accession>U7D6Q1</accession>
<dbReference type="SUPFAM" id="SSF55469">
    <property type="entry name" value="FMN-dependent nitroreductase-like"/>
    <property type="match status" value="1"/>
</dbReference>
<dbReference type="STRING" id="1313304.CALK_0925"/>
<dbReference type="Pfam" id="PF00881">
    <property type="entry name" value="Nitroreductase"/>
    <property type="match status" value="1"/>
</dbReference>
<dbReference type="NCBIfam" id="TIGR03605">
    <property type="entry name" value="antibiot_sagB"/>
    <property type="match status" value="1"/>
</dbReference>
<reference evidence="2 3" key="1">
    <citation type="journal article" date="2013" name="Environ. Microbiol.">
        <title>Genome analysis of Chitinivibrio alkaliphilus gen. nov., sp. nov., a novel extremely haloalkaliphilic anaerobic chitinolytic bacterium from the candidate phylum Termite Group 3.</title>
        <authorList>
            <person name="Sorokin D.Y."/>
            <person name="Gumerov V.M."/>
            <person name="Rakitin A.L."/>
            <person name="Beletsky A.V."/>
            <person name="Damste J.S."/>
            <person name="Muyzer G."/>
            <person name="Mardanov A.V."/>
            <person name="Ravin N.V."/>
        </authorList>
    </citation>
    <scope>NUCLEOTIDE SEQUENCE [LARGE SCALE GENOMIC DNA]</scope>
    <source>
        <strain evidence="2 3">ACht1</strain>
    </source>
</reference>
<dbReference type="AlphaFoldDB" id="U7D6Q1"/>
<dbReference type="PANTHER" id="PTHR43745">
    <property type="entry name" value="NITROREDUCTASE MJ1384-RELATED"/>
    <property type="match status" value="1"/>
</dbReference>
<evidence type="ECO:0000313" key="3">
    <source>
        <dbReference type="Proteomes" id="UP000017148"/>
    </source>
</evidence>
<gene>
    <name evidence="2" type="ORF">CALK_0925</name>
</gene>
<evidence type="ECO:0000313" key="2">
    <source>
        <dbReference type="EMBL" id="ERP32194.1"/>
    </source>
</evidence>
<sequence>MLKQTTIFILFFVFFIQATYPTQALPTRDSTAESALEQTIRKRRSHRTFTNTALSEEEISRILFAGQGITEDTHGFRTAPSAGATYPLSLYVFTEEGVFLYVPTEHHLKKISSEDSREMLSQAALGQDFIAEAGATFLFSAIPQRTTNRYGSRGMQYIYMECGHAAQNMLLQATDLGLSGVPVGAFTEEALRPLLYHPDEEVPLYIISIGRER</sequence>
<dbReference type="InterPro" id="IPR052544">
    <property type="entry name" value="Bacteriocin_Proc_Enz"/>
</dbReference>
<dbReference type="InterPro" id="IPR029479">
    <property type="entry name" value="Nitroreductase"/>
</dbReference>
<keyword evidence="3" id="KW-1185">Reference proteome</keyword>
<dbReference type="InterPro" id="IPR020051">
    <property type="entry name" value="SagB-type_dehydrogenase"/>
</dbReference>
<feature type="domain" description="Nitroreductase" evidence="1">
    <location>
        <begin position="40"/>
        <end position="211"/>
    </location>
</feature>